<feature type="region of interest" description="Disordered" evidence="1">
    <location>
        <begin position="377"/>
        <end position="399"/>
    </location>
</feature>
<evidence type="ECO:0000256" key="1">
    <source>
        <dbReference type="SAM" id="MobiDB-lite"/>
    </source>
</evidence>
<dbReference type="EMBL" id="QKYT01000711">
    <property type="protein sequence ID" value="RIA82037.1"/>
    <property type="molecule type" value="Genomic_DNA"/>
</dbReference>
<reference evidence="2 3" key="1">
    <citation type="submission" date="2018-06" db="EMBL/GenBank/DDBJ databases">
        <title>Comparative genomics reveals the genomic features of Rhizophagus irregularis, R. cerebriforme, R. diaphanum and Gigaspora rosea, and their symbiotic lifestyle signature.</title>
        <authorList>
            <person name="Morin E."/>
            <person name="San Clemente H."/>
            <person name="Chen E.C.H."/>
            <person name="De La Providencia I."/>
            <person name="Hainaut M."/>
            <person name="Kuo A."/>
            <person name="Kohler A."/>
            <person name="Murat C."/>
            <person name="Tang N."/>
            <person name="Roy S."/>
            <person name="Loubradou J."/>
            <person name="Henrissat B."/>
            <person name="Grigoriev I.V."/>
            <person name="Corradi N."/>
            <person name="Roux C."/>
            <person name="Martin F.M."/>
        </authorList>
    </citation>
    <scope>NUCLEOTIDE SEQUENCE [LARGE SCALE GENOMIC DNA]</scope>
    <source>
        <strain evidence="2 3">DAOM 227022</strain>
    </source>
</reference>
<proteinExistence type="predicted"/>
<organism evidence="2 3">
    <name type="scientific">Glomus cerebriforme</name>
    <dbReference type="NCBI Taxonomy" id="658196"/>
    <lineage>
        <taxon>Eukaryota</taxon>
        <taxon>Fungi</taxon>
        <taxon>Fungi incertae sedis</taxon>
        <taxon>Mucoromycota</taxon>
        <taxon>Glomeromycotina</taxon>
        <taxon>Glomeromycetes</taxon>
        <taxon>Glomerales</taxon>
        <taxon>Glomeraceae</taxon>
        <taxon>Glomus</taxon>
    </lineage>
</organism>
<evidence type="ECO:0000313" key="2">
    <source>
        <dbReference type="EMBL" id="RIA82037.1"/>
    </source>
</evidence>
<evidence type="ECO:0000313" key="3">
    <source>
        <dbReference type="Proteomes" id="UP000265703"/>
    </source>
</evidence>
<feature type="compositionally biased region" description="Low complexity" evidence="1">
    <location>
        <begin position="275"/>
        <end position="284"/>
    </location>
</feature>
<dbReference type="InterPro" id="IPR035979">
    <property type="entry name" value="RBD_domain_sf"/>
</dbReference>
<protein>
    <recommendedName>
        <fullName evidence="4">CCHC-type domain-containing protein</fullName>
    </recommendedName>
</protein>
<evidence type="ECO:0008006" key="4">
    <source>
        <dbReference type="Google" id="ProtNLM"/>
    </source>
</evidence>
<sequence length="464" mass="53186">MRITFSDQDSFDQVTHNTYTWLDDQEPASTPTQFLSMQQLRPKRVFTQEEKIEEKSRTIQVLDIPLFIKKSEIIRSFEIVGEIDFVNVQVKSALYQTAYVVFKDAAVTRIFINTWSHVINSHVVRVIPLHLSDDQRKIRNQHTLKLSGLPANTLAVDIKPSIKLVHGKTVFIPRNPKTYKTFRYAYVSFASAEDLTSAKNQSFIFKNNQLFWSDPKSATCNKCGSPTHLIKDCDKTKPIKRFTSRRQAWSTLQSNKKSFAKALKSNKSNKQNALKNNKSSGPSKPNKKPKTSDNNQSLRKDNPYNNQQPDDLQQQISKIVSSQMAQFSSLVKEINETHKSMNGTFTDLQKRVESYARKRNQAQSNKDKEQMIVASTSKDTRTNQNKNKRTRGYESDEESTVTDKEFNDLITCVVNHSAQMSNLNTKIDQLNDLFTGKDPISSQLKGDEEDYEIEDVVSDEEMDV</sequence>
<feature type="compositionally biased region" description="Polar residues" evidence="1">
    <location>
        <begin position="265"/>
        <end position="274"/>
    </location>
</feature>
<comment type="caution">
    <text evidence="2">The sequence shown here is derived from an EMBL/GenBank/DDBJ whole genome shotgun (WGS) entry which is preliminary data.</text>
</comment>
<name>A0A397SDF2_9GLOM</name>
<gene>
    <name evidence="2" type="ORF">C1645_835981</name>
</gene>
<keyword evidence="3" id="KW-1185">Reference proteome</keyword>
<accession>A0A397SDF2</accession>
<dbReference type="OrthoDB" id="2447784at2759"/>
<dbReference type="GO" id="GO:0003676">
    <property type="term" value="F:nucleic acid binding"/>
    <property type="evidence" value="ECO:0007669"/>
    <property type="project" value="InterPro"/>
</dbReference>
<dbReference type="SUPFAM" id="SSF54928">
    <property type="entry name" value="RNA-binding domain, RBD"/>
    <property type="match status" value="1"/>
</dbReference>
<feature type="region of interest" description="Disordered" evidence="1">
    <location>
        <begin position="265"/>
        <end position="309"/>
    </location>
</feature>
<feature type="compositionally biased region" description="Polar residues" evidence="1">
    <location>
        <begin position="292"/>
        <end position="309"/>
    </location>
</feature>
<dbReference type="AlphaFoldDB" id="A0A397SDF2"/>
<dbReference type="Proteomes" id="UP000265703">
    <property type="component" value="Unassembled WGS sequence"/>
</dbReference>